<name>A0A4Y2DKI6_ARAVE</name>
<feature type="compositionally biased region" description="Basic residues" evidence="1">
    <location>
        <begin position="76"/>
        <end position="90"/>
    </location>
</feature>
<dbReference type="AlphaFoldDB" id="A0A4Y2DKI6"/>
<protein>
    <submittedName>
        <fullName evidence="2">Uncharacterized protein</fullName>
    </submittedName>
</protein>
<dbReference type="Proteomes" id="UP000499080">
    <property type="component" value="Unassembled WGS sequence"/>
</dbReference>
<organism evidence="2 3">
    <name type="scientific">Araneus ventricosus</name>
    <name type="common">Orbweaver spider</name>
    <name type="synonym">Epeira ventricosa</name>
    <dbReference type="NCBI Taxonomy" id="182803"/>
    <lineage>
        <taxon>Eukaryota</taxon>
        <taxon>Metazoa</taxon>
        <taxon>Ecdysozoa</taxon>
        <taxon>Arthropoda</taxon>
        <taxon>Chelicerata</taxon>
        <taxon>Arachnida</taxon>
        <taxon>Araneae</taxon>
        <taxon>Araneomorphae</taxon>
        <taxon>Entelegynae</taxon>
        <taxon>Araneoidea</taxon>
        <taxon>Araneidae</taxon>
        <taxon>Araneus</taxon>
    </lineage>
</organism>
<reference evidence="2 3" key="1">
    <citation type="journal article" date="2019" name="Sci. Rep.">
        <title>Orb-weaving spider Araneus ventricosus genome elucidates the spidroin gene catalogue.</title>
        <authorList>
            <person name="Kono N."/>
            <person name="Nakamura H."/>
            <person name="Ohtoshi R."/>
            <person name="Moran D.A.P."/>
            <person name="Shinohara A."/>
            <person name="Yoshida Y."/>
            <person name="Fujiwara M."/>
            <person name="Mori M."/>
            <person name="Tomita M."/>
            <person name="Arakawa K."/>
        </authorList>
    </citation>
    <scope>NUCLEOTIDE SEQUENCE [LARGE SCALE GENOMIC DNA]</scope>
</reference>
<evidence type="ECO:0000313" key="3">
    <source>
        <dbReference type="Proteomes" id="UP000499080"/>
    </source>
</evidence>
<feature type="region of interest" description="Disordered" evidence="1">
    <location>
        <begin position="48"/>
        <end position="90"/>
    </location>
</feature>
<sequence length="90" mass="9811">DFKFLSSISSTKPDSSFSLKQACTANLQACSKVDTTRVQACSKLTQSSKSSRGELAASLPRQTHCKHSTNSVRTQPRIRARGQALGKRKL</sequence>
<evidence type="ECO:0000313" key="2">
    <source>
        <dbReference type="EMBL" id="GBM16729.1"/>
    </source>
</evidence>
<feature type="non-terminal residue" evidence="2">
    <location>
        <position position="1"/>
    </location>
</feature>
<keyword evidence="3" id="KW-1185">Reference proteome</keyword>
<dbReference type="EMBL" id="BGPR01166936">
    <property type="protein sequence ID" value="GBM16729.1"/>
    <property type="molecule type" value="Genomic_DNA"/>
</dbReference>
<proteinExistence type="predicted"/>
<gene>
    <name evidence="2" type="ORF">AVEN_178189_1</name>
</gene>
<comment type="caution">
    <text evidence="2">The sequence shown here is derived from an EMBL/GenBank/DDBJ whole genome shotgun (WGS) entry which is preliminary data.</text>
</comment>
<accession>A0A4Y2DKI6</accession>
<evidence type="ECO:0000256" key="1">
    <source>
        <dbReference type="SAM" id="MobiDB-lite"/>
    </source>
</evidence>